<name>A0A4R3JE26_9PROT</name>
<accession>A0A4R3JE26</accession>
<comment type="caution">
    <text evidence="2">The sequence shown here is derived from an EMBL/GenBank/DDBJ whole genome shotgun (WGS) entry which is preliminary data.</text>
</comment>
<dbReference type="AlphaFoldDB" id="A0A4R3JE26"/>
<evidence type="ECO:0000313" key="3">
    <source>
        <dbReference type="Proteomes" id="UP000295304"/>
    </source>
</evidence>
<evidence type="ECO:0000256" key="1">
    <source>
        <dbReference type="SAM" id="Phobius"/>
    </source>
</evidence>
<reference evidence="2 3" key="1">
    <citation type="submission" date="2019-03" db="EMBL/GenBank/DDBJ databases">
        <title>Genomic Encyclopedia of Type Strains, Phase IV (KMG-IV): sequencing the most valuable type-strain genomes for metagenomic binning, comparative biology and taxonomic classification.</title>
        <authorList>
            <person name="Goeker M."/>
        </authorList>
    </citation>
    <scope>NUCLEOTIDE SEQUENCE [LARGE SCALE GENOMIC DNA]</scope>
    <source>
        <strain evidence="2 3">DSM 101688</strain>
    </source>
</reference>
<protein>
    <submittedName>
        <fullName evidence="2">Uncharacterized protein</fullName>
    </submittedName>
</protein>
<proteinExistence type="predicted"/>
<dbReference type="EMBL" id="SLZW01000002">
    <property type="protein sequence ID" value="TCS64034.1"/>
    <property type="molecule type" value="Genomic_DNA"/>
</dbReference>
<dbReference type="Proteomes" id="UP000295304">
    <property type="component" value="Unassembled WGS sequence"/>
</dbReference>
<keyword evidence="1" id="KW-0472">Membrane</keyword>
<organism evidence="2 3">
    <name type="scientific">Varunaivibrio sulfuroxidans</name>
    <dbReference type="NCBI Taxonomy" id="1773489"/>
    <lineage>
        <taxon>Bacteria</taxon>
        <taxon>Pseudomonadati</taxon>
        <taxon>Pseudomonadota</taxon>
        <taxon>Alphaproteobacteria</taxon>
        <taxon>Rhodospirillales</taxon>
        <taxon>Magnetovibrionaceae</taxon>
        <taxon>Varunaivibrio</taxon>
    </lineage>
</organism>
<evidence type="ECO:0000313" key="2">
    <source>
        <dbReference type="EMBL" id="TCS64034.1"/>
    </source>
</evidence>
<sequence length="46" mass="5664">MYGFIYLWHVWDGLFRFVAFGRPYVSVVMFFFTMLCMGKIIKFIRE</sequence>
<keyword evidence="1" id="KW-0812">Transmembrane</keyword>
<keyword evidence="1" id="KW-1133">Transmembrane helix</keyword>
<gene>
    <name evidence="2" type="ORF">EDD55_10271</name>
</gene>
<feature type="transmembrane region" description="Helical" evidence="1">
    <location>
        <begin position="20"/>
        <end position="41"/>
    </location>
</feature>
<keyword evidence="3" id="KW-1185">Reference proteome</keyword>